<accession>A0A285D7P0</accession>
<evidence type="ECO:0000313" key="3">
    <source>
        <dbReference type="Proteomes" id="UP000219546"/>
    </source>
</evidence>
<gene>
    <name evidence="2" type="ORF">SAMN05877753_1193</name>
</gene>
<evidence type="ECO:0000259" key="1">
    <source>
        <dbReference type="SMART" id="SM00871"/>
    </source>
</evidence>
<reference evidence="2 3" key="1">
    <citation type="submission" date="2017-08" db="EMBL/GenBank/DDBJ databases">
        <authorList>
            <person name="de Groot N.N."/>
        </authorList>
    </citation>
    <scope>NUCLEOTIDE SEQUENCE [LARGE SCALE GENOMIC DNA]</scope>
    <source>
        <strain evidence="2 3">JC228</strain>
    </source>
</reference>
<dbReference type="SMART" id="SM00871">
    <property type="entry name" value="AraC_E_bind"/>
    <property type="match status" value="1"/>
</dbReference>
<dbReference type="Pfam" id="PF14526">
    <property type="entry name" value="Cass2"/>
    <property type="match status" value="1"/>
</dbReference>
<keyword evidence="3" id="KW-1185">Reference proteome</keyword>
<protein>
    <submittedName>
        <fullName evidence="2">Predicted transcriptional regulator YdeE</fullName>
    </submittedName>
</protein>
<dbReference type="InterPro" id="IPR010499">
    <property type="entry name" value="AraC_E-bd"/>
</dbReference>
<name>A0A285D7P0_9BACI</name>
<feature type="domain" description="AraC effector-binding" evidence="1">
    <location>
        <begin position="1"/>
        <end position="152"/>
    </location>
</feature>
<dbReference type="InterPro" id="IPR029441">
    <property type="entry name" value="Cass2"/>
</dbReference>
<dbReference type="OrthoDB" id="2364201at2"/>
<proteinExistence type="predicted"/>
<dbReference type="Gene3D" id="3.20.80.10">
    <property type="entry name" value="Regulatory factor, effector binding domain"/>
    <property type="match status" value="1"/>
</dbReference>
<dbReference type="AlphaFoldDB" id="A0A285D7P0"/>
<dbReference type="RefSeq" id="WP_097160825.1">
    <property type="nucleotide sequence ID" value="NZ_JBEPMQ010000024.1"/>
</dbReference>
<dbReference type="SUPFAM" id="SSF55136">
    <property type="entry name" value="Probable bacterial effector-binding domain"/>
    <property type="match status" value="1"/>
</dbReference>
<dbReference type="Proteomes" id="UP000219546">
    <property type="component" value="Unassembled WGS sequence"/>
</dbReference>
<organism evidence="2 3">
    <name type="scientific">Bacillus oleivorans</name>
    <dbReference type="NCBI Taxonomy" id="1448271"/>
    <lineage>
        <taxon>Bacteria</taxon>
        <taxon>Bacillati</taxon>
        <taxon>Bacillota</taxon>
        <taxon>Bacilli</taxon>
        <taxon>Bacillales</taxon>
        <taxon>Bacillaceae</taxon>
        <taxon>Bacillus</taxon>
    </lineage>
</organism>
<dbReference type="EMBL" id="OAOP01000019">
    <property type="protein sequence ID" value="SNX75822.1"/>
    <property type="molecule type" value="Genomic_DNA"/>
</dbReference>
<sequence length="155" mass="17996">MEIKVEPRNAFNGIGVKWSGTYEQAAKGEIRTIQQEFRNRIDQIKNLVNPNIITGLSYHNDANGFTYYLIAEAESLDFIPEGMEGISVPSYTFVTSSYQGEQVHEAYSYLHRWIEQNGFTLNQDELFYLEEYPVKYNPLTDPPRLKIHIPVKEKE</sequence>
<evidence type="ECO:0000313" key="2">
    <source>
        <dbReference type="EMBL" id="SNX75822.1"/>
    </source>
</evidence>
<dbReference type="InterPro" id="IPR011256">
    <property type="entry name" value="Reg_factor_effector_dom_sf"/>
</dbReference>